<feature type="domain" description="UPAR/Ly6" evidence="9">
    <location>
        <begin position="11"/>
        <end position="105"/>
    </location>
</feature>
<dbReference type="Pfam" id="PF00087">
    <property type="entry name" value="Toxin_TOLIP"/>
    <property type="match status" value="1"/>
</dbReference>
<evidence type="ECO:0000256" key="8">
    <source>
        <dbReference type="SAM" id="SignalP"/>
    </source>
</evidence>
<dbReference type="STRING" id="28743.ENSCVAP00000001807"/>
<feature type="signal peptide" evidence="8">
    <location>
        <begin position="1"/>
        <end position="18"/>
    </location>
</feature>
<evidence type="ECO:0000259" key="9">
    <source>
        <dbReference type="SMART" id="SM00134"/>
    </source>
</evidence>
<keyword evidence="11" id="KW-1185">Reference proteome</keyword>
<dbReference type="SUPFAM" id="SSF57302">
    <property type="entry name" value="Snake toxin-like"/>
    <property type="match status" value="2"/>
</dbReference>
<comment type="subcellular location">
    <subcellularLocation>
        <location evidence="1">Cell membrane</location>
    </subcellularLocation>
    <subcellularLocation>
        <location evidence="2">Secreted</location>
    </subcellularLocation>
</comment>
<dbReference type="GeneTree" id="ENSGT00940000163304"/>
<dbReference type="InterPro" id="IPR016054">
    <property type="entry name" value="LY6_UPA_recep-like"/>
</dbReference>
<name>A0A3Q2CAQ0_CYPVA</name>
<sequence>MLLFTLVLGVLLYQKCIPDSSGTCTEVTATCDTQSNQCIASTAAVFQGSSKLSEEKAKECGVSEGCVNRSLNLGIDRTVLETTCCSTNLCNKNYPAVSSNPHPNGKKCYFCDEQSCNNTLNCGDDENYCVKATVSDGGQTITLKGCASKSMCLDQSHSLVKGLTKSSEMKISCCQGDFCNSASSASPALLISLVPLIYSFLL</sequence>
<dbReference type="PANTHER" id="PTHR20914:SF24">
    <property type="entry name" value="LYMPHOCYTE ANTIGEN 6 FAMILY MEMBER M2-RELATED"/>
    <property type="match status" value="1"/>
</dbReference>
<organism evidence="10 11">
    <name type="scientific">Cyprinodon variegatus</name>
    <name type="common">Sheepshead minnow</name>
    <dbReference type="NCBI Taxonomy" id="28743"/>
    <lineage>
        <taxon>Eukaryota</taxon>
        <taxon>Metazoa</taxon>
        <taxon>Chordata</taxon>
        <taxon>Craniata</taxon>
        <taxon>Vertebrata</taxon>
        <taxon>Euteleostomi</taxon>
        <taxon>Actinopterygii</taxon>
        <taxon>Neopterygii</taxon>
        <taxon>Teleostei</taxon>
        <taxon>Neoteleostei</taxon>
        <taxon>Acanthomorphata</taxon>
        <taxon>Ovalentaria</taxon>
        <taxon>Atherinomorphae</taxon>
        <taxon>Cyprinodontiformes</taxon>
        <taxon>Cyprinodontidae</taxon>
        <taxon>Cyprinodon</taxon>
    </lineage>
</organism>
<evidence type="ECO:0000256" key="5">
    <source>
        <dbReference type="ARBA" id="ARBA00022729"/>
    </source>
</evidence>
<evidence type="ECO:0000313" key="10">
    <source>
        <dbReference type="Ensembl" id="ENSCVAP00000001807.1"/>
    </source>
</evidence>
<keyword evidence="6" id="KW-0472">Membrane</keyword>
<evidence type="ECO:0000256" key="1">
    <source>
        <dbReference type="ARBA" id="ARBA00004236"/>
    </source>
</evidence>
<dbReference type="SMART" id="SM00134">
    <property type="entry name" value="LU"/>
    <property type="match status" value="2"/>
</dbReference>
<keyword evidence="5 8" id="KW-0732">Signal</keyword>
<dbReference type="Pfam" id="PF00021">
    <property type="entry name" value="UPAR_LY6"/>
    <property type="match status" value="1"/>
</dbReference>
<accession>A0A3Q2CAQ0</accession>
<dbReference type="GO" id="GO:0005886">
    <property type="term" value="C:plasma membrane"/>
    <property type="evidence" value="ECO:0007669"/>
    <property type="project" value="UniProtKB-SubCell"/>
</dbReference>
<proteinExistence type="predicted"/>
<evidence type="ECO:0000256" key="2">
    <source>
        <dbReference type="ARBA" id="ARBA00004613"/>
    </source>
</evidence>
<protein>
    <recommendedName>
        <fullName evidence="9">UPAR/Ly6 domain-containing protein</fullName>
    </recommendedName>
</protein>
<evidence type="ECO:0000256" key="7">
    <source>
        <dbReference type="ARBA" id="ARBA00023180"/>
    </source>
</evidence>
<dbReference type="InterPro" id="IPR050918">
    <property type="entry name" value="CNF-like_PLA2_Inhibitor"/>
</dbReference>
<evidence type="ECO:0000256" key="4">
    <source>
        <dbReference type="ARBA" id="ARBA00022525"/>
    </source>
</evidence>
<dbReference type="PANTHER" id="PTHR20914">
    <property type="entry name" value="LY6/PLAUR DOMAIN-CONTAINING PROTEIN 8"/>
    <property type="match status" value="1"/>
</dbReference>
<keyword evidence="3" id="KW-1003">Cell membrane</keyword>
<dbReference type="InterPro" id="IPR045860">
    <property type="entry name" value="Snake_toxin-like_sf"/>
</dbReference>
<dbReference type="Ensembl" id="ENSCVAT00000012796.1">
    <property type="protein sequence ID" value="ENSCVAP00000001807.1"/>
    <property type="gene ID" value="ENSCVAG00000002830.1"/>
</dbReference>
<evidence type="ECO:0000256" key="3">
    <source>
        <dbReference type="ARBA" id="ARBA00022475"/>
    </source>
</evidence>
<keyword evidence="4" id="KW-0964">Secreted</keyword>
<feature type="domain" description="UPAR/Ly6" evidence="9">
    <location>
        <begin position="107"/>
        <end position="192"/>
    </location>
</feature>
<feature type="chain" id="PRO_5018676591" description="UPAR/Ly6 domain-containing protein" evidence="8">
    <location>
        <begin position="19"/>
        <end position="202"/>
    </location>
</feature>
<evidence type="ECO:0000313" key="11">
    <source>
        <dbReference type="Proteomes" id="UP000265020"/>
    </source>
</evidence>
<keyword evidence="7" id="KW-0325">Glycoprotein</keyword>
<reference evidence="10" key="1">
    <citation type="submission" date="2025-08" db="UniProtKB">
        <authorList>
            <consortium name="Ensembl"/>
        </authorList>
    </citation>
    <scope>IDENTIFICATION</scope>
</reference>
<evidence type="ECO:0000256" key="6">
    <source>
        <dbReference type="ARBA" id="ARBA00023136"/>
    </source>
</evidence>
<dbReference type="Gene3D" id="2.10.60.10">
    <property type="entry name" value="CD59"/>
    <property type="match status" value="2"/>
</dbReference>
<dbReference type="OMA" id="GTEDYCI"/>
<dbReference type="AlphaFoldDB" id="A0A3Q2CAQ0"/>
<reference evidence="10" key="2">
    <citation type="submission" date="2025-09" db="UniProtKB">
        <authorList>
            <consortium name="Ensembl"/>
        </authorList>
    </citation>
    <scope>IDENTIFICATION</scope>
</reference>
<dbReference type="GO" id="GO:0005576">
    <property type="term" value="C:extracellular region"/>
    <property type="evidence" value="ECO:0007669"/>
    <property type="project" value="UniProtKB-SubCell"/>
</dbReference>
<dbReference type="Proteomes" id="UP000265020">
    <property type="component" value="Unassembled WGS sequence"/>
</dbReference>
<dbReference type="InterPro" id="IPR035076">
    <property type="entry name" value="Toxin/TOLIP"/>
</dbReference>